<feature type="domain" description="Lipoyl-binding" evidence="2">
    <location>
        <begin position="11"/>
        <end position="87"/>
    </location>
</feature>
<evidence type="ECO:0000313" key="4">
    <source>
        <dbReference type="Proteomes" id="UP000195570"/>
    </source>
</evidence>
<dbReference type="Gene3D" id="2.40.50.100">
    <property type="match status" value="1"/>
</dbReference>
<dbReference type="VEuPathDB" id="TriTrypDB:TEOVI_000851200"/>
<accession>A0A1G4I4R7</accession>
<dbReference type="PROSITE" id="PS50968">
    <property type="entry name" value="BIOTINYL_LIPOYL"/>
    <property type="match status" value="1"/>
</dbReference>
<dbReference type="PANTHER" id="PTHR23151">
    <property type="entry name" value="DIHYDROLIPOAMIDE ACETYL/SUCCINYL-TRANSFERASE-RELATED"/>
    <property type="match status" value="1"/>
</dbReference>
<dbReference type="AlphaFoldDB" id="A0A1G4I4R7"/>
<dbReference type="InterPro" id="IPR000089">
    <property type="entry name" value="Biotin_lipoyl"/>
</dbReference>
<dbReference type="EC" id="2.3.1.12" evidence="3"/>
<dbReference type="InterPro" id="IPR011053">
    <property type="entry name" value="Single_hybrid_motif"/>
</dbReference>
<proteinExistence type="predicted"/>
<dbReference type="Proteomes" id="UP000195570">
    <property type="component" value="Unassembled WGS sequence"/>
</dbReference>
<dbReference type="EMBL" id="CZPT02000602">
    <property type="protein sequence ID" value="SCU66711.1"/>
    <property type="molecule type" value="Genomic_DNA"/>
</dbReference>
<evidence type="ECO:0000313" key="3">
    <source>
        <dbReference type="EMBL" id="SCU66711.1"/>
    </source>
</evidence>
<dbReference type="FunFam" id="2.40.50.100:FF:000010">
    <property type="entry name" value="Acetyltransferase component of pyruvate dehydrogenase complex"/>
    <property type="match status" value="1"/>
</dbReference>
<dbReference type="Pfam" id="PF00364">
    <property type="entry name" value="Biotin_lipoyl"/>
    <property type="match status" value="1"/>
</dbReference>
<gene>
    <name evidence="3" type="ORF">TEOVI_000851200</name>
</gene>
<reference evidence="3" key="1">
    <citation type="submission" date="2016-09" db="EMBL/GenBank/DDBJ databases">
        <authorList>
            <person name="Hebert L."/>
            <person name="Moumen B."/>
        </authorList>
    </citation>
    <scope>NUCLEOTIDE SEQUENCE [LARGE SCALE GENOMIC DNA]</scope>
    <source>
        <strain evidence="3">OVI</strain>
    </source>
</reference>
<protein>
    <submittedName>
        <fullName evidence="3">Pyruvate dehydrogenase complex E3 binding protein, putative</fullName>
        <ecNumber evidence="3">2.3.1.12</ecNumber>
    </submittedName>
</protein>
<evidence type="ECO:0000256" key="1">
    <source>
        <dbReference type="ARBA" id="ARBA00022823"/>
    </source>
</evidence>
<dbReference type="CDD" id="cd06849">
    <property type="entry name" value="lipoyl_domain"/>
    <property type="match status" value="1"/>
</dbReference>
<dbReference type="InterPro" id="IPR045257">
    <property type="entry name" value="E2/Pdx1"/>
</dbReference>
<keyword evidence="4" id="KW-1185">Reference proteome</keyword>
<organism evidence="3 4">
    <name type="scientific">Trypanosoma equiperdum</name>
    <dbReference type="NCBI Taxonomy" id="5694"/>
    <lineage>
        <taxon>Eukaryota</taxon>
        <taxon>Discoba</taxon>
        <taxon>Euglenozoa</taxon>
        <taxon>Kinetoplastea</taxon>
        <taxon>Metakinetoplastina</taxon>
        <taxon>Trypanosomatida</taxon>
        <taxon>Trypanosomatidae</taxon>
        <taxon>Trypanosoma</taxon>
    </lineage>
</organism>
<dbReference type="RefSeq" id="XP_067078124.1">
    <property type="nucleotide sequence ID" value="XM_067222023.1"/>
</dbReference>
<name>A0A1G4I4R7_TRYEQ</name>
<dbReference type="GO" id="GO:0004742">
    <property type="term" value="F:dihydrolipoyllysine-residue acetyltransferase activity"/>
    <property type="evidence" value="ECO:0007669"/>
    <property type="project" value="UniProtKB-EC"/>
</dbReference>
<keyword evidence="3" id="KW-0808">Transferase</keyword>
<keyword evidence="1" id="KW-0450">Lipoyl</keyword>
<keyword evidence="3" id="KW-0670">Pyruvate</keyword>
<dbReference type="GeneID" id="92382446"/>
<dbReference type="PANTHER" id="PTHR23151:SF90">
    <property type="entry name" value="DIHYDROLIPOYLLYSINE-RESIDUE ACETYLTRANSFERASE COMPONENT OF PYRUVATE DEHYDROGENASE COMPLEX, MITOCHONDRIAL-RELATED"/>
    <property type="match status" value="1"/>
</dbReference>
<evidence type="ECO:0000259" key="2">
    <source>
        <dbReference type="PROSITE" id="PS50968"/>
    </source>
</evidence>
<dbReference type="GO" id="GO:0045254">
    <property type="term" value="C:pyruvate dehydrogenase complex"/>
    <property type="evidence" value="ECO:0007669"/>
    <property type="project" value="InterPro"/>
</dbReference>
<comment type="caution">
    <text evidence="3">The sequence shown here is derived from an EMBL/GenBank/DDBJ whole genome shotgun (WGS) entry which is preliminary data.</text>
</comment>
<dbReference type="SUPFAM" id="SSF51230">
    <property type="entry name" value="Single hybrid motif"/>
    <property type="match status" value="1"/>
</dbReference>
<keyword evidence="3" id="KW-0012">Acyltransferase</keyword>
<dbReference type="GO" id="GO:0006086">
    <property type="term" value="P:pyruvate decarboxylation to acetyl-CoA"/>
    <property type="evidence" value="ECO:0007669"/>
    <property type="project" value="InterPro"/>
</dbReference>
<sequence length="261" mass="27409">MRRSLAFLVNFSPIYMPALSPSMDSGIIVEWKKKVGDLVKENDVFCTIQTDKAVVDFTNTFDAGYLGKIFRQNGETVAVASTIAAMVEESQDVAKLADYTLKDVEPGNVDEEAVAAPVSTTTTTTTTTPKPAGGKIRYGGSLDEAVAASGPGVMRIAARLDKAALEAITPTGRGGRFTKADFVGQPGFDYEKAAPAPKGSSSSFTNASRECCAENTNGAVGSSAVVKSFPVYNFKVSDTTLLQQLLNSMPTPKAKGAAVGK</sequence>